<reference evidence="4" key="1">
    <citation type="journal article" date="2019" name="Sci. Rep.">
        <title>Draft genome of Tanacetum cinerariifolium, the natural source of mosquito coil.</title>
        <authorList>
            <person name="Yamashiro T."/>
            <person name="Shiraishi A."/>
            <person name="Satake H."/>
            <person name="Nakayama K."/>
        </authorList>
    </citation>
    <scope>NUCLEOTIDE SEQUENCE</scope>
</reference>
<name>A0A6L2K7I3_TANCI</name>
<dbReference type="InterPro" id="IPR043502">
    <property type="entry name" value="DNA/RNA_pol_sf"/>
</dbReference>
<dbReference type="EMBL" id="BKCJ010001884">
    <property type="protein sequence ID" value="GEU44722.1"/>
    <property type="molecule type" value="Genomic_DNA"/>
</dbReference>
<feature type="compositionally biased region" description="Pro residues" evidence="2">
    <location>
        <begin position="277"/>
        <end position="290"/>
    </location>
</feature>
<feature type="coiled-coil region" evidence="1">
    <location>
        <begin position="304"/>
        <end position="345"/>
    </location>
</feature>
<feature type="region of interest" description="Disordered" evidence="2">
    <location>
        <begin position="248"/>
        <end position="296"/>
    </location>
</feature>
<organism evidence="4">
    <name type="scientific">Tanacetum cinerariifolium</name>
    <name type="common">Dalmatian daisy</name>
    <name type="synonym">Chrysanthemum cinerariifolium</name>
    <dbReference type="NCBI Taxonomy" id="118510"/>
    <lineage>
        <taxon>Eukaryota</taxon>
        <taxon>Viridiplantae</taxon>
        <taxon>Streptophyta</taxon>
        <taxon>Embryophyta</taxon>
        <taxon>Tracheophyta</taxon>
        <taxon>Spermatophyta</taxon>
        <taxon>Magnoliopsida</taxon>
        <taxon>eudicotyledons</taxon>
        <taxon>Gunneridae</taxon>
        <taxon>Pentapetalae</taxon>
        <taxon>asterids</taxon>
        <taxon>campanulids</taxon>
        <taxon>Asterales</taxon>
        <taxon>Asteraceae</taxon>
        <taxon>Asteroideae</taxon>
        <taxon>Anthemideae</taxon>
        <taxon>Anthemidinae</taxon>
        <taxon>Tanacetum</taxon>
    </lineage>
</organism>
<dbReference type="AlphaFoldDB" id="A0A6L2K7I3"/>
<sequence>MALTFADTHNMIAYLTKSDASEGFDQIINFLNASSIKYALTVNPNFYVSCIKQFWTSISVKKVNDVPRLQALVDKKKVIITEATIRDALRLDDAKGIDCLLSEEIFAELSRMGYEKPSTKLTFYKAFFSPQWKFLIHTIPQCMSANRTSWNEFSSSMALAVICLFTSRKFNFSKYIFDSPVRNMDSPTNFYMVAKGCSRVETPLFEGMIVAPQAGKGAVEVNVDNVSAVGVADEGGASVTVDDVPAAADEPTIPLPTSPTQPPPPSQDQPSTSQVQPTPPQAQPPSPQQQPQPSQDAEISMDLLHNMLDTCITLTRRVENLEQDKIAQALEITKLKQRVKKLERRNKLKGRIMASMDADVDVTLKDVADIAKEVVVDAEIEESVDVQGRQAKSIRLTSNMLTSATVTAANASITAAAPTLTTAPSAARRRKGVVIRDPKETATPSTIIHTEPKSKEKGKGIMVYEPKPLKKKTQIEQDEAYAREYQALKRKPQTEAQARKKMMIYLRNMAGFKMDYFKGMTYDEIRPIFEKKFNSNVAFLEKTRKQIEEEDSKALKRISESQEDKAAKKQNLDEEVPIVDYRIHTENSKPYFKIIRADGTHQLFLSFLSLLRNFDREDLEVLWELVKESKGQNLETVRVLWSAHYHIYFYADDPASREKISTHKVHSGLNAQQLQVVSVVQIVKTVSIKVSAVVYKCGDPNHFTGECPNSSRSNNQNALIGGAWSDNGKDEKEKAKDKTCLVAQASNEICLGINLEPDEWIKDSGCSKHMMGKGMISHDSLIIENVENVDNLKFNLLSVGQICDNKCNVVFTEHDSEIIKDEKVIGRGIRKRGLNKARLVAQGYNQQKGIDYDETYAPIARLESIRILLAYACALDFKLFQMDVKSAFFNGFINEEVYVAQPPGFIDLTKPNHDYRLKKGLYGLKQAPKAWYDRLKDFLIKHDYSMGMVDNTLFTKKKDPNLIIVQIYVDDIIFGSTCQEMCDDFFKIMHDEFEMRCCLTFWFLKKQTALAISTTEAEYVSTGKAYQQALWMKQALVDYGIRLDDLPIMCDNRGAIDLSKNPVQHSRTKHINIRHHFLHDNVQKGNISIEKVSSEDNIADILTKPLKREPFNYLRLGLGMMEQID</sequence>
<dbReference type="CDD" id="cd09272">
    <property type="entry name" value="RNase_HI_RT_Ty1"/>
    <property type="match status" value="1"/>
</dbReference>
<dbReference type="InterPro" id="IPR013103">
    <property type="entry name" value="RVT_2"/>
</dbReference>
<evidence type="ECO:0000256" key="1">
    <source>
        <dbReference type="SAM" id="Coils"/>
    </source>
</evidence>
<protein>
    <submittedName>
        <fullName evidence="4">Copia protein</fullName>
    </submittedName>
</protein>
<gene>
    <name evidence="4" type="ORF">Tci_016700</name>
</gene>
<comment type="caution">
    <text evidence="4">The sequence shown here is derived from an EMBL/GenBank/DDBJ whole genome shotgun (WGS) entry which is preliminary data.</text>
</comment>
<dbReference type="PANTHER" id="PTHR11439">
    <property type="entry name" value="GAG-POL-RELATED RETROTRANSPOSON"/>
    <property type="match status" value="1"/>
</dbReference>
<dbReference type="PANTHER" id="PTHR11439:SF495">
    <property type="entry name" value="REVERSE TRANSCRIPTASE, RNA-DEPENDENT DNA POLYMERASE-RELATED"/>
    <property type="match status" value="1"/>
</dbReference>
<feature type="domain" description="Reverse transcriptase Ty1/copia-type" evidence="3">
    <location>
        <begin position="831"/>
        <end position="996"/>
    </location>
</feature>
<feature type="compositionally biased region" description="Pro residues" evidence="2">
    <location>
        <begin position="253"/>
        <end position="267"/>
    </location>
</feature>
<proteinExistence type="predicted"/>
<accession>A0A6L2K7I3</accession>
<dbReference type="SUPFAM" id="SSF56672">
    <property type="entry name" value="DNA/RNA polymerases"/>
    <property type="match status" value="1"/>
</dbReference>
<evidence type="ECO:0000313" key="4">
    <source>
        <dbReference type="EMBL" id="GEU44722.1"/>
    </source>
</evidence>
<feature type="compositionally biased region" description="Polar residues" evidence="2">
    <location>
        <begin position="708"/>
        <end position="718"/>
    </location>
</feature>
<dbReference type="Pfam" id="PF07727">
    <property type="entry name" value="RVT_2"/>
    <property type="match status" value="1"/>
</dbReference>
<evidence type="ECO:0000259" key="3">
    <source>
        <dbReference type="Pfam" id="PF07727"/>
    </source>
</evidence>
<evidence type="ECO:0000256" key="2">
    <source>
        <dbReference type="SAM" id="MobiDB-lite"/>
    </source>
</evidence>
<feature type="region of interest" description="Disordered" evidence="2">
    <location>
        <begin position="708"/>
        <end position="730"/>
    </location>
</feature>
<keyword evidence="1" id="KW-0175">Coiled coil</keyword>